<keyword evidence="2 6" id="KW-0813">Transport</keyword>
<name>A0A511AKT9_9MICO</name>
<dbReference type="InterPro" id="IPR035906">
    <property type="entry name" value="MetI-like_sf"/>
</dbReference>
<keyword evidence="3 6" id="KW-0812">Transmembrane</keyword>
<dbReference type="EMBL" id="BJUW01000006">
    <property type="protein sequence ID" value="GEK86507.1"/>
    <property type="molecule type" value="Genomic_DNA"/>
</dbReference>
<gene>
    <name evidence="8" type="ORF">MAE01_16830</name>
</gene>
<evidence type="ECO:0000256" key="6">
    <source>
        <dbReference type="RuleBase" id="RU363032"/>
    </source>
</evidence>
<feature type="transmembrane region" description="Helical" evidence="6">
    <location>
        <begin position="61"/>
        <end position="81"/>
    </location>
</feature>
<dbReference type="CDD" id="cd06261">
    <property type="entry name" value="TM_PBP2"/>
    <property type="match status" value="1"/>
</dbReference>
<evidence type="ECO:0000313" key="9">
    <source>
        <dbReference type="Proteomes" id="UP000321225"/>
    </source>
</evidence>
<dbReference type="GO" id="GO:0055085">
    <property type="term" value="P:transmembrane transport"/>
    <property type="evidence" value="ECO:0007669"/>
    <property type="project" value="InterPro"/>
</dbReference>
<dbReference type="GO" id="GO:0005886">
    <property type="term" value="C:plasma membrane"/>
    <property type="evidence" value="ECO:0007669"/>
    <property type="project" value="UniProtKB-SubCell"/>
</dbReference>
<dbReference type="PANTHER" id="PTHR30177">
    <property type="entry name" value="GLYCINE BETAINE/L-PROLINE TRANSPORT SYSTEM PERMEASE PROTEIN PROW"/>
    <property type="match status" value="1"/>
</dbReference>
<protein>
    <submittedName>
        <fullName evidence="8">ABC transporter permease</fullName>
    </submittedName>
</protein>
<evidence type="ECO:0000256" key="5">
    <source>
        <dbReference type="ARBA" id="ARBA00023136"/>
    </source>
</evidence>
<evidence type="ECO:0000256" key="2">
    <source>
        <dbReference type="ARBA" id="ARBA00022448"/>
    </source>
</evidence>
<dbReference type="SUPFAM" id="SSF161098">
    <property type="entry name" value="MetI-like"/>
    <property type="match status" value="1"/>
</dbReference>
<feature type="transmembrane region" description="Helical" evidence="6">
    <location>
        <begin position="191"/>
        <end position="212"/>
    </location>
</feature>
<evidence type="ECO:0000256" key="1">
    <source>
        <dbReference type="ARBA" id="ARBA00004141"/>
    </source>
</evidence>
<keyword evidence="4 6" id="KW-1133">Transmembrane helix</keyword>
<dbReference type="Gene3D" id="1.10.3720.10">
    <property type="entry name" value="MetI-like"/>
    <property type="match status" value="1"/>
</dbReference>
<evidence type="ECO:0000256" key="4">
    <source>
        <dbReference type="ARBA" id="ARBA00022989"/>
    </source>
</evidence>
<dbReference type="Proteomes" id="UP000321225">
    <property type="component" value="Unassembled WGS sequence"/>
</dbReference>
<feature type="transmembrane region" description="Helical" evidence="6">
    <location>
        <begin position="35"/>
        <end position="55"/>
    </location>
</feature>
<keyword evidence="5 6" id="KW-0472">Membrane</keyword>
<evidence type="ECO:0000259" key="7">
    <source>
        <dbReference type="PROSITE" id="PS50928"/>
    </source>
</evidence>
<sequence>MTRPTWSGTAGDVNWVTDNLDLILELTLVHLRQSAIAIVLGFVLSLPLGWIAWRYRLVRGPVIVLTGLLYTIPSLALLILLPSVVGYSARSEANLVVGLTIYAVAILVRSVADGLDSVDPDVRQAASAVGYGGGRRFWTVDLPLAGPVILAGLRVAAVSTISLATVGILVGVTNLGYLFTNGLQRRIIPEVLAGVLAVVVIALIIDLLLLLAGRAIMPWTRSAGVKSTRRRVLPMRAAA</sequence>
<feature type="transmembrane region" description="Helical" evidence="6">
    <location>
        <begin position="155"/>
        <end position="179"/>
    </location>
</feature>
<dbReference type="AlphaFoldDB" id="A0A511AKT9"/>
<dbReference type="GO" id="GO:0031460">
    <property type="term" value="P:glycine betaine transport"/>
    <property type="evidence" value="ECO:0007669"/>
    <property type="project" value="TreeGrafter"/>
</dbReference>
<comment type="subcellular location">
    <subcellularLocation>
        <location evidence="6">Cell membrane</location>
        <topology evidence="6">Multi-pass membrane protein</topology>
    </subcellularLocation>
    <subcellularLocation>
        <location evidence="1">Membrane</location>
        <topology evidence="1">Multi-pass membrane protein</topology>
    </subcellularLocation>
</comment>
<dbReference type="Pfam" id="PF00528">
    <property type="entry name" value="BPD_transp_1"/>
    <property type="match status" value="1"/>
</dbReference>
<dbReference type="InterPro" id="IPR000515">
    <property type="entry name" value="MetI-like"/>
</dbReference>
<dbReference type="PROSITE" id="PS50928">
    <property type="entry name" value="ABC_TM1"/>
    <property type="match status" value="1"/>
</dbReference>
<comment type="caution">
    <text evidence="8">The sequence shown here is derived from an EMBL/GenBank/DDBJ whole genome shotgun (WGS) entry which is preliminary data.</text>
</comment>
<proteinExistence type="inferred from homology"/>
<dbReference type="PANTHER" id="PTHR30177:SF4">
    <property type="entry name" value="OSMOPROTECTANT IMPORT PERMEASE PROTEIN OSMW"/>
    <property type="match status" value="1"/>
</dbReference>
<comment type="similarity">
    <text evidence="6">Belongs to the binding-protein-dependent transport system permease family.</text>
</comment>
<evidence type="ECO:0000256" key="3">
    <source>
        <dbReference type="ARBA" id="ARBA00022692"/>
    </source>
</evidence>
<evidence type="ECO:0000313" key="8">
    <source>
        <dbReference type="EMBL" id="GEK86507.1"/>
    </source>
</evidence>
<accession>A0A511AKT9</accession>
<dbReference type="InterPro" id="IPR051204">
    <property type="entry name" value="ABC_transp_perm/SBD"/>
</dbReference>
<feature type="transmembrane region" description="Helical" evidence="6">
    <location>
        <begin position="93"/>
        <end position="112"/>
    </location>
</feature>
<organism evidence="8 9">
    <name type="scientific">Microbacterium aerolatum</name>
    <dbReference type="NCBI Taxonomy" id="153731"/>
    <lineage>
        <taxon>Bacteria</taxon>
        <taxon>Bacillati</taxon>
        <taxon>Actinomycetota</taxon>
        <taxon>Actinomycetes</taxon>
        <taxon>Micrococcales</taxon>
        <taxon>Microbacteriaceae</taxon>
        <taxon>Microbacterium</taxon>
    </lineage>
</organism>
<keyword evidence="9" id="KW-1185">Reference proteome</keyword>
<reference evidence="8 9" key="1">
    <citation type="submission" date="2019-07" db="EMBL/GenBank/DDBJ databases">
        <title>Whole genome shotgun sequence of Microbacterium aerolatum NBRC 103071.</title>
        <authorList>
            <person name="Hosoyama A."/>
            <person name="Uohara A."/>
            <person name="Ohji S."/>
            <person name="Ichikawa N."/>
        </authorList>
    </citation>
    <scope>NUCLEOTIDE SEQUENCE [LARGE SCALE GENOMIC DNA]</scope>
    <source>
        <strain evidence="8 9">NBRC 103071</strain>
    </source>
</reference>
<feature type="domain" description="ABC transmembrane type-1" evidence="7">
    <location>
        <begin position="27"/>
        <end position="209"/>
    </location>
</feature>